<protein>
    <submittedName>
        <fullName evidence="9">Serine/threonine-protein kinase PrkC</fullName>
        <ecNumber evidence="9">2.7.11.1</ecNumber>
    </submittedName>
</protein>
<dbReference type="KEGG" id="pbor:BSF38_05754"/>
<dbReference type="OrthoDB" id="235649at2"/>
<dbReference type="RefSeq" id="WP_076350431.1">
    <property type="nucleotide sequence ID" value="NZ_CP019082.1"/>
</dbReference>
<keyword evidence="7" id="KW-0472">Membrane</keyword>
<dbReference type="EMBL" id="CP019082">
    <property type="protein sequence ID" value="APW64162.1"/>
    <property type="molecule type" value="Genomic_DNA"/>
</dbReference>
<evidence type="ECO:0000313" key="9">
    <source>
        <dbReference type="EMBL" id="APW64162.1"/>
    </source>
</evidence>
<feature type="domain" description="Protein kinase" evidence="8">
    <location>
        <begin position="77"/>
        <end position="339"/>
    </location>
</feature>
<feature type="binding site" evidence="5">
    <location>
        <position position="106"/>
    </location>
    <ligand>
        <name>ATP</name>
        <dbReference type="ChEBI" id="CHEBI:30616"/>
    </ligand>
</feature>
<feature type="region of interest" description="Disordered" evidence="6">
    <location>
        <begin position="429"/>
        <end position="453"/>
    </location>
</feature>
<keyword evidence="4 5" id="KW-0067">ATP-binding</keyword>
<feature type="region of interest" description="Disordered" evidence="6">
    <location>
        <begin position="346"/>
        <end position="382"/>
    </location>
</feature>
<dbReference type="Pfam" id="PF00069">
    <property type="entry name" value="Pkinase"/>
    <property type="match status" value="1"/>
</dbReference>
<evidence type="ECO:0000256" key="7">
    <source>
        <dbReference type="SAM" id="Phobius"/>
    </source>
</evidence>
<dbReference type="InterPro" id="IPR011009">
    <property type="entry name" value="Kinase-like_dom_sf"/>
</dbReference>
<dbReference type="EC" id="2.7.11.1" evidence="9"/>
<proteinExistence type="predicted"/>
<evidence type="ECO:0000313" key="10">
    <source>
        <dbReference type="Proteomes" id="UP000186309"/>
    </source>
</evidence>
<dbReference type="Gene3D" id="3.30.200.20">
    <property type="entry name" value="Phosphorylase Kinase, domain 1"/>
    <property type="match status" value="1"/>
</dbReference>
<feature type="compositionally biased region" description="Pro residues" evidence="6">
    <location>
        <begin position="439"/>
        <end position="453"/>
    </location>
</feature>
<evidence type="ECO:0000259" key="8">
    <source>
        <dbReference type="PROSITE" id="PS50011"/>
    </source>
</evidence>
<keyword evidence="2 5" id="KW-0547">Nucleotide-binding</keyword>
<feature type="compositionally biased region" description="Low complexity" evidence="6">
    <location>
        <begin position="369"/>
        <end position="382"/>
    </location>
</feature>
<feature type="compositionally biased region" description="Low complexity" evidence="6">
    <location>
        <begin position="429"/>
        <end position="438"/>
    </location>
</feature>
<dbReference type="PROSITE" id="PS50011">
    <property type="entry name" value="PROTEIN_KINASE_DOM"/>
    <property type="match status" value="1"/>
</dbReference>
<dbReference type="CDD" id="cd14014">
    <property type="entry name" value="STKc_PknB_like"/>
    <property type="match status" value="1"/>
</dbReference>
<dbReference type="STRING" id="1387353.BSF38_05754"/>
<evidence type="ECO:0000256" key="3">
    <source>
        <dbReference type="ARBA" id="ARBA00022777"/>
    </source>
</evidence>
<gene>
    <name evidence="9" type="primary">prkC_19</name>
    <name evidence="9" type="ORF">BSF38_05754</name>
</gene>
<feature type="region of interest" description="Disordered" evidence="6">
    <location>
        <begin position="491"/>
        <end position="520"/>
    </location>
</feature>
<dbReference type="InterPro" id="IPR017441">
    <property type="entry name" value="Protein_kinase_ATP_BS"/>
</dbReference>
<keyword evidence="7" id="KW-1133">Transmembrane helix</keyword>
<feature type="region of interest" description="Disordered" evidence="6">
    <location>
        <begin position="846"/>
        <end position="878"/>
    </location>
</feature>
<evidence type="ECO:0000256" key="4">
    <source>
        <dbReference type="ARBA" id="ARBA00022840"/>
    </source>
</evidence>
<name>A0A1U7CYX3_9BACT</name>
<dbReference type="GO" id="GO:0005524">
    <property type="term" value="F:ATP binding"/>
    <property type="evidence" value="ECO:0007669"/>
    <property type="project" value="UniProtKB-UniRule"/>
</dbReference>
<dbReference type="Gene3D" id="1.10.510.10">
    <property type="entry name" value="Transferase(Phosphotransferase) domain 1"/>
    <property type="match status" value="1"/>
</dbReference>
<keyword evidence="1 9" id="KW-0808">Transferase</keyword>
<keyword evidence="7" id="KW-0812">Transmembrane</keyword>
<reference evidence="10" key="1">
    <citation type="submission" date="2016-12" db="EMBL/GenBank/DDBJ databases">
        <title>Comparative genomics of four Isosphaeraceae planctomycetes: a common pool of plasmids and glycoside hydrolase genes.</title>
        <authorList>
            <person name="Ivanova A."/>
        </authorList>
    </citation>
    <scope>NUCLEOTIDE SEQUENCE [LARGE SCALE GENOMIC DNA]</scope>
    <source>
        <strain evidence="10">PX4</strain>
    </source>
</reference>
<sequence>MVDPQTSRFWQASLQSGLIDAQGLAACWGAIPEEKRDAREHLDRRLARQAVQLRLLTLWQAQQLLAGRSSGFRVDRYLMLDLIGHGGMGRVYLARDTRLNRLVALKILAPERMNNPRAIARFQREARVGAQLQHENLVRIYDFGESQGRYFLVMEFIEGKTIGAQIAAEGRLAPAVAARLTRQIALGLDHAHRKGLIHRDVNPYNVMVTNDGVAKLADLGLAIDMAEEGRVTREGATVGTFDYVAPEQARHSHSADIRSDIYSLGCSIYHMIAGQVPFPSPSLPEKLFSHQALEPTPLVELAPEVPAGLAEIVAKMMRKLPTDRYESPQQVVQALEPFLDDSTTIPAFDATSAPAGPPSVRTDSAVPPSESQVQAAAATSVSGQLAPSEEFPVVVDLGPEPSLAGSVSRAKPWFSGSLALGALGALGKTPSTTSLATPAPTPTPDPNLSEPPPPYSWRDDRRVVLGAPAAALVLVAAILGIAIFWRGTPTTPSVHPRSTAGAGSDSGGTAIGSKSQPVGVADGKESPIVVIDQDGEEAPATDLFQAMQAALGNRGTVVLRNREPLMLQAGDKAITIKSTGTLRLQAARGIAPVLKIDMKGQKPFLSTGPSVNLLVEGLTFEVFDSGPTPGKAAPPVVLALGRARFDHCALRTNAAGRLADSRAIVSEGGSLTVDGSWFEGFAAAIEIRAMAGSKNTVRQTMIVPGRPPAEAAQSGRAGWGVRVQFLGGGAAKAKRELGLEHCTFAGEGFLGLAGFSAQSPLSLVVNDCAVQADALVRWEPSKPDVLFDASAVRWSGEGNQFDVAGKSWIVPPPGAAPTVADLDGWMKLAPERDPVRTAILFPLEPRTAAGGPTPQAYAVAPTGARRPGADPAEVGPRP</sequence>
<evidence type="ECO:0000256" key="1">
    <source>
        <dbReference type="ARBA" id="ARBA00022679"/>
    </source>
</evidence>
<evidence type="ECO:0000256" key="2">
    <source>
        <dbReference type="ARBA" id="ARBA00022741"/>
    </source>
</evidence>
<dbReference type="PROSITE" id="PS00107">
    <property type="entry name" value="PROTEIN_KINASE_ATP"/>
    <property type="match status" value="1"/>
</dbReference>
<keyword evidence="3 9" id="KW-0418">Kinase</keyword>
<dbReference type="AlphaFoldDB" id="A0A1U7CYX3"/>
<organism evidence="9 10">
    <name type="scientific">Paludisphaera borealis</name>
    <dbReference type="NCBI Taxonomy" id="1387353"/>
    <lineage>
        <taxon>Bacteria</taxon>
        <taxon>Pseudomonadati</taxon>
        <taxon>Planctomycetota</taxon>
        <taxon>Planctomycetia</taxon>
        <taxon>Isosphaerales</taxon>
        <taxon>Isosphaeraceae</taxon>
        <taxon>Paludisphaera</taxon>
    </lineage>
</organism>
<accession>A0A1U7CYX3</accession>
<evidence type="ECO:0000256" key="6">
    <source>
        <dbReference type="SAM" id="MobiDB-lite"/>
    </source>
</evidence>
<keyword evidence="10" id="KW-1185">Reference proteome</keyword>
<dbReference type="PANTHER" id="PTHR43289:SF6">
    <property type="entry name" value="SERINE_THREONINE-PROTEIN KINASE NEKL-3"/>
    <property type="match status" value="1"/>
</dbReference>
<evidence type="ECO:0000256" key="5">
    <source>
        <dbReference type="PROSITE-ProRule" id="PRU10141"/>
    </source>
</evidence>
<dbReference type="SUPFAM" id="SSF56112">
    <property type="entry name" value="Protein kinase-like (PK-like)"/>
    <property type="match status" value="1"/>
</dbReference>
<feature type="transmembrane region" description="Helical" evidence="7">
    <location>
        <begin position="463"/>
        <end position="485"/>
    </location>
</feature>
<dbReference type="Proteomes" id="UP000186309">
    <property type="component" value="Chromosome"/>
</dbReference>
<dbReference type="PANTHER" id="PTHR43289">
    <property type="entry name" value="MITOGEN-ACTIVATED PROTEIN KINASE KINASE KINASE 20-RELATED"/>
    <property type="match status" value="1"/>
</dbReference>
<dbReference type="GO" id="GO:0004674">
    <property type="term" value="F:protein serine/threonine kinase activity"/>
    <property type="evidence" value="ECO:0007669"/>
    <property type="project" value="UniProtKB-EC"/>
</dbReference>
<dbReference type="InterPro" id="IPR000719">
    <property type="entry name" value="Prot_kinase_dom"/>
</dbReference>